<keyword evidence="6" id="KW-0687">Ribonucleoprotein</keyword>
<keyword evidence="5" id="KW-0508">mRNA splicing</keyword>
<dbReference type="Pfam" id="PF01985">
    <property type="entry name" value="CRS1_YhbY"/>
    <property type="match status" value="2"/>
</dbReference>
<evidence type="ECO:0000256" key="4">
    <source>
        <dbReference type="ARBA" id="ARBA00022946"/>
    </source>
</evidence>
<dbReference type="Gene3D" id="3.30.110.60">
    <property type="entry name" value="YhbY-like"/>
    <property type="match status" value="2"/>
</dbReference>
<dbReference type="InterPro" id="IPR044599">
    <property type="entry name" value="CAF1P_plant"/>
</dbReference>
<feature type="compositionally biased region" description="Low complexity" evidence="8">
    <location>
        <begin position="96"/>
        <end position="106"/>
    </location>
</feature>
<feature type="compositionally biased region" description="Polar residues" evidence="8">
    <location>
        <begin position="69"/>
        <end position="95"/>
    </location>
</feature>
<dbReference type="InterPro" id="IPR035920">
    <property type="entry name" value="YhbY-like_sf"/>
</dbReference>
<feature type="domain" description="CRM" evidence="9">
    <location>
        <begin position="250"/>
        <end position="346"/>
    </location>
</feature>
<dbReference type="GO" id="GO:0000373">
    <property type="term" value="P:Group II intron splicing"/>
    <property type="evidence" value="ECO:0007669"/>
    <property type="project" value="InterPro"/>
</dbReference>
<dbReference type="PANTHER" id="PTHR46247">
    <property type="entry name" value="CRS2-ASSOCIATED FACTOR 1, CHLOROPLASTIC"/>
    <property type="match status" value="1"/>
</dbReference>
<dbReference type="GO" id="GO:0006397">
    <property type="term" value="P:mRNA processing"/>
    <property type="evidence" value="ECO:0007669"/>
    <property type="project" value="UniProtKB-KW"/>
</dbReference>
<organism evidence="10 11">
    <name type="scientific">Quillaja saponaria</name>
    <name type="common">Soap bark tree</name>
    <dbReference type="NCBI Taxonomy" id="32244"/>
    <lineage>
        <taxon>Eukaryota</taxon>
        <taxon>Viridiplantae</taxon>
        <taxon>Streptophyta</taxon>
        <taxon>Embryophyta</taxon>
        <taxon>Tracheophyta</taxon>
        <taxon>Spermatophyta</taxon>
        <taxon>Magnoliopsida</taxon>
        <taxon>eudicotyledons</taxon>
        <taxon>Gunneridae</taxon>
        <taxon>Pentapetalae</taxon>
        <taxon>rosids</taxon>
        <taxon>fabids</taxon>
        <taxon>Fabales</taxon>
        <taxon>Quillajaceae</taxon>
        <taxon>Quillaja</taxon>
    </lineage>
</organism>
<dbReference type="Proteomes" id="UP001163823">
    <property type="component" value="Chromosome 4"/>
</dbReference>
<dbReference type="SUPFAM" id="SSF75471">
    <property type="entry name" value="YhbY-like"/>
    <property type="match status" value="2"/>
</dbReference>
<keyword evidence="2" id="KW-0677">Repeat</keyword>
<evidence type="ECO:0000256" key="7">
    <source>
        <dbReference type="PROSITE-ProRule" id="PRU00626"/>
    </source>
</evidence>
<dbReference type="PANTHER" id="PTHR46247:SF1">
    <property type="entry name" value="CRS2-ASSOCIATED FACTOR 1, CHLOROPLASTIC"/>
    <property type="match status" value="1"/>
</dbReference>
<evidence type="ECO:0000256" key="5">
    <source>
        <dbReference type="ARBA" id="ARBA00023187"/>
    </source>
</evidence>
<sequence>MALKLPVRFPIFTPPLSPNVNSNSNHHQQRPPTEIRFSRWNNANAEKFNQQRRTQQAIEDEIRRERRFNSATKIANVDGTSNPTSAPETFRSVGTPSSPSSPSIPGKKSKYSKNPEPRTGSHPAFRFSKVPTSKDRPVGTPANVTISNDGVSYVIDGAPFEFKYSYTETPKVKPIKLRELPFVPFGPNTMPRPWTGRAPLPPSKKKLKEFDSFVLPPPHKKGVKPVQAPGPFLPGSTPRYVQSREEILGDPLTQDEINDLVKGSLKTNRQLNIGRDGLTHNMLDNIHALWKRRRVCKIKCKGVCTVDMDNVCQQLEERTGGKIIYRKGGALYLFRGRNYNYKTRPRFPLMLWKPVPPVYPRLIQRVPEGLTLEEATEMRNKGQKMIPICKLAKNGVYCDLVENVREAFEECKLVKINCQGMNGSDFRKIGAKLRDLVPCVLISFENEQILIWRGQNWKSSILNLEDGCREAKKIIDGETSNLLPSEGKEVSTSCKVMHSVKDVYVKTGDASISSMGSEDVDLIVEVPNPLENCKPLVYVGSDANLNVTKTYASDTILDVTNPSVGLEPSRSIYESATILNSNSYAKDHSDGYGSETPMIGKGCSDGLPTRLTRQGTEEDSNNLMEAGVVAPDTHDKLIEVSEAVEGTSQSAMSSAACTEGILLLLKQAVNRGSALVLSDDSLDADSIYQQTVVFAKSAAPGPVFRRQPRKVVVQKREKLDDEDLKVEEITTVSMKRKSEKKSSKVQKLGDFNEQYLNVLPQGSLKVDELAKLLS</sequence>
<evidence type="ECO:0000256" key="8">
    <source>
        <dbReference type="SAM" id="MobiDB-lite"/>
    </source>
</evidence>
<dbReference type="GO" id="GO:0003723">
    <property type="term" value="F:RNA binding"/>
    <property type="evidence" value="ECO:0007669"/>
    <property type="project" value="UniProtKB-UniRule"/>
</dbReference>
<keyword evidence="11" id="KW-1185">Reference proteome</keyword>
<feature type="domain" description="CRM" evidence="9">
    <location>
        <begin position="368"/>
        <end position="464"/>
    </location>
</feature>
<evidence type="ECO:0000256" key="2">
    <source>
        <dbReference type="ARBA" id="ARBA00022737"/>
    </source>
</evidence>
<dbReference type="FunFam" id="3.30.110.60:FF:000002">
    <property type="entry name" value="CRS2-associated factor 1, chloroplastic"/>
    <property type="match status" value="2"/>
</dbReference>
<protein>
    <submittedName>
        <fullName evidence="10">CRS2-associated factor 1, chloroplastic</fullName>
    </submittedName>
</protein>
<dbReference type="SMART" id="SM01103">
    <property type="entry name" value="CRS1_YhbY"/>
    <property type="match status" value="2"/>
</dbReference>
<accession>A0AAD7M422</accession>
<evidence type="ECO:0000256" key="3">
    <source>
        <dbReference type="ARBA" id="ARBA00022884"/>
    </source>
</evidence>
<dbReference type="PROSITE" id="PS51295">
    <property type="entry name" value="CRM"/>
    <property type="match status" value="2"/>
</dbReference>
<evidence type="ECO:0000313" key="10">
    <source>
        <dbReference type="EMBL" id="KAJ7969563.1"/>
    </source>
</evidence>
<evidence type="ECO:0000256" key="1">
    <source>
        <dbReference type="ARBA" id="ARBA00022664"/>
    </source>
</evidence>
<evidence type="ECO:0000313" key="11">
    <source>
        <dbReference type="Proteomes" id="UP001163823"/>
    </source>
</evidence>
<keyword evidence="1" id="KW-0507">mRNA processing</keyword>
<evidence type="ECO:0000256" key="6">
    <source>
        <dbReference type="ARBA" id="ARBA00023274"/>
    </source>
</evidence>
<dbReference type="EMBL" id="JARAOO010000004">
    <property type="protein sequence ID" value="KAJ7969563.1"/>
    <property type="molecule type" value="Genomic_DNA"/>
</dbReference>
<evidence type="ECO:0000259" key="9">
    <source>
        <dbReference type="PROSITE" id="PS51295"/>
    </source>
</evidence>
<dbReference type="KEGG" id="qsa:O6P43_007886"/>
<comment type="caution">
    <text evidence="10">The sequence shown here is derived from an EMBL/GenBank/DDBJ whole genome shotgun (WGS) entry which is preliminary data.</text>
</comment>
<dbReference type="GO" id="GO:1990904">
    <property type="term" value="C:ribonucleoprotein complex"/>
    <property type="evidence" value="ECO:0007669"/>
    <property type="project" value="UniProtKB-KW"/>
</dbReference>
<keyword evidence="4" id="KW-0809">Transit peptide</keyword>
<gene>
    <name evidence="10" type="ORF">O6P43_007886</name>
</gene>
<dbReference type="InterPro" id="IPR001890">
    <property type="entry name" value="RNA-binding_CRM"/>
</dbReference>
<proteinExistence type="predicted"/>
<reference evidence="10" key="1">
    <citation type="journal article" date="2023" name="Science">
        <title>Elucidation of the pathway for biosynthesis of saponin adjuvants from the soapbark tree.</title>
        <authorList>
            <person name="Reed J."/>
            <person name="Orme A."/>
            <person name="El-Demerdash A."/>
            <person name="Owen C."/>
            <person name="Martin L.B.B."/>
            <person name="Misra R.C."/>
            <person name="Kikuchi S."/>
            <person name="Rejzek M."/>
            <person name="Martin A.C."/>
            <person name="Harkess A."/>
            <person name="Leebens-Mack J."/>
            <person name="Louveau T."/>
            <person name="Stephenson M.J."/>
            <person name="Osbourn A."/>
        </authorList>
    </citation>
    <scope>NUCLEOTIDE SEQUENCE</scope>
    <source>
        <strain evidence="10">S10</strain>
    </source>
</reference>
<dbReference type="AlphaFoldDB" id="A0AAD7M422"/>
<name>A0AAD7M422_QUISA</name>
<keyword evidence="3 7" id="KW-0694">RNA-binding</keyword>
<feature type="region of interest" description="Disordered" evidence="8">
    <location>
        <begin position="63"/>
        <end position="143"/>
    </location>
</feature>